<dbReference type="InterPro" id="IPR051913">
    <property type="entry name" value="GH2_Domain-Containing"/>
</dbReference>
<organism evidence="4 5">
    <name type="scientific">Pseudo-nitzschia multistriata</name>
    <dbReference type="NCBI Taxonomy" id="183589"/>
    <lineage>
        <taxon>Eukaryota</taxon>
        <taxon>Sar</taxon>
        <taxon>Stramenopiles</taxon>
        <taxon>Ochrophyta</taxon>
        <taxon>Bacillariophyta</taxon>
        <taxon>Bacillariophyceae</taxon>
        <taxon>Bacillariophycidae</taxon>
        <taxon>Bacillariales</taxon>
        <taxon>Bacillariaceae</taxon>
        <taxon>Pseudo-nitzschia</taxon>
    </lineage>
</organism>
<dbReference type="AlphaFoldDB" id="A0A448ZC82"/>
<dbReference type="Pfam" id="PF02836">
    <property type="entry name" value="Glyco_hydro_2_C"/>
    <property type="match status" value="1"/>
</dbReference>
<dbReference type="PANTHER" id="PTHR42732:SF1">
    <property type="entry name" value="BETA-MANNOSIDASE"/>
    <property type="match status" value="1"/>
</dbReference>
<sequence>MRMENRKFVVDVAQSFPLAIRTNYGNHHYRTRMMMTTTTRRKRTTDTTKMGSSPVVAAVFLVACAAAALVLVLVLLLVLLLVLGPVSPSVGATHKSKATSTPTLRKCSSGKSNNCDRAPDYWPRFSGTRRVRLLDGIWNASLLRSHPEGFDSMDPDLDASTFDTPERVAVPSTIEVVADPDHGYLPGYLGYRGVSVFRTRFSTDESTNGGGGRLLFQACSFYCRVWLNGIEIGDHRAGGYVAWWLDVPREVLDAGAVVQRGITAAAGSSANPTVDSRATGKGRTMLVSHDLVVLVDNRFNGTTAPLHTGGDFWHYGGILRSVEWHDRPAKSLLSRHSFIKGNRKPFVAASHGNESSSAWPWRLYVYPQKDLQTVRLKLQVAGASGNEPGNLAIFFDGDDETNALEDNHHGFAGDAGEDDLWESLESHPSRTLEAVAKSPWLETDQLLDLGLVSVPNPRVWSTTDPQLHTVSASLNGAVVTERFGLRYWDVDPDQSRIRLNGKVLKLVGWNHHTQWPYTGATPTTEQLNRDLSLLKEHGHANFVRGAHYPQDPRWLDRLDEQGMVGWCETLGPGISISNLKDEYFLEQQDQQLNEMIDNASNHASVAFWAFFNEGPSHKEEACAGYQRSSDAVLARDATRFVTYASNRPSVDKCYGAATVISHNGYPGWYHPDEPGRYWNRIADDLRAGKSPSAIGKPFVISETGAGGIYEWHQNDTCVKWTLGYQTNIVIEDVDTAIQNGNVSAIALWHFFDFKVDDQYENETHCDYREGVVPPTCGFIDVEHQPKRPGGANHKGSLDFFRRPKPVFAAVASRYRTATTRGSGRGFLEGD</sequence>
<dbReference type="OrthoDB" id="408532at2759"/>
<accession>A0A448ZC82</accession>
<dbReference type="GO" id="GO:0005975">
    <property type="term" value="P:carbohydrate metabolic process"/>
    <property type="evidence" value="ECO:0007669"/>
    <property type="project" value="InterPro"/>
</dbReference>
<dbReference type="SUPFAM" id="SSF49785">
    <property type="entry name" value="Galactose-binding domain-like"/>
    <property type="match status" value="1"/>
</dbReference>
<reference evidence="4 5" key="1">
    <citation type="submission" date="2019-01" db="EMBL/GenBank/DDBJ databases">
        <authorList>
            <person name="Ferrante I. M."/>
        </authorList>
    </citation>
    <scope>NUCLEOTIDE SEQUENCE [LARGE SCALE GENOMIC DNA]</scope>
    <source>
        <strain evidence="4 5">B856</strain>
    </source>
</reference>
<dbReference type="Proteomes" id="UP000291116">
    <property type="component" value="Unassembled WGS sequence"/>
</dbReference>
<dbReference type="Gene3D" id="3.20.20.80">
    <property type="entry name" value="Glycosidases"/>
    <property type="match status" value="1"/>
</dbReference>
<proteinExistence type="predicted"/>
<evidence type="ECO:0000313" key="5">
    <source>
        <dbReference type="Proteomes" id="UP000291116"/>
    </source>
</evidence>
<keyword evidence="2" id="KW-0472">Membrane</keyword>
<dbReference type="InterPro" id="IPR036156">
    <property type="entry name" value="Beta-gal/glucu_dom_sf"/>
</dbReference>
<protein>
    <recommendedName>
        <fullName evidence="3">Glycoside hydrolase family 2 catalytic domain-containing protein</fullName>
    </recommendedName>
</protein>
<dbReference type="GO" id="GO:0004553">
    <property type="term" value="F:hydrolase activity, hydrolyzing O-glycosyl compounds"/>
    <property type="evidence" value="ECO:0007669"/>
    <property type="project" value="InterPro"/>
</dbReference>
<dbReference type="PANTHER" id="PTHR42732">
    <property type="entry name" value="BETA-GALACTOSIDASE"/>
    <property type="match status" value="1"/>
</dbReference>
<evidence type="ECO:0000259" key="3">
    <source>
        <dbReference type="Pfam" id="PF02836"/>
    </source>
</evidence>
<keyword evidence="2" id="KW-1133">Transmembrane helix</keyword>
<dbReference type="InterPro" id="IPR017853">
    <property type="entry name" value="GH"/>
</dbReference>
<dbReference type="SUPFAM" id="SSF49303">
    <property type="entry name" value="beta-Galactosidase/glucuronidase domain"/>
    <property type="match status" value="1"/>
</dbReference>
<feature type="domain" description="Glycoside hydrolase family 2 catalytic" evidence="3">
    <location>
        <begin position="494"/>
        <end position="756"/>
    </location>
</feature>
<feature type="transmembrane region" description="Helical" evidence="2">
    <location>
        <begin position="55"/>
        <end position="83"/>
    </location>
</feature>
<evidence type="ECO:0000256" key="1">
    <source>
        <dbReference type="SAM" id="MobiDB-lite"/>
    </source>
</evidence>
<feature type="region of interest" description="Disordered" evidence="1">
    <location>
        <begin position="90"/>
        <end position="113"/>
    </location>
</feature>
<gene>
    <name evidence="4" type="ORF">PSNMU_V1.4_AUG-EV-PASAV3_0063570</name>
</gene>
<keyword evidence="2" id="KW-0812">Transmembrane</keyword>
<evidence type="ECO:0000313" key="4">
    <source>
        <dbReference type="EMBL" id="VEU39630.1"/>
    </source>
</evidence>
<dbReference type="InterPro" id="IPR008979">
    <property type="entry name" value="Galactose-bd-like_sf"/>
</dbReference>
<keyword evidence="5" id="KW-1185">Reference proteome</keyword>
<dbReference type="SUPFAM" id="SSF51445">
    <property type="entry name" value="(Trans)glycosidases"/>
    <property type="match status" value="1"/>
</dbReference>
<evidence type="ECO:0000256" key="2">
    <source>
        <dbReference type="SAM" id="Phobius"/>
    </source>
</evidence>
<dbReference type="Gene3D" id="2.60.120.260">
    <property type="entry name" value="Galactose-binding domain-like"/>
    <property type="match status" value="1"/>
</dbReference>
<name>A0A448ZC82_9STRA</name>
<dbReference type="InterPro" id="IPR006103">
    <property type="entry name" value="Glyco_hydro_2_cat"/>
</dbReference>
<dbReference type="EMBL" id="CAACVS010000226">
    <property type="protein sequence ID" value="VEU39630.1"/>
    <property type="molecule type" value="Genomic_DNA"/>
</dbReference>